<dbReference type="EMBL" id="CAJJDM010000021">
    <property type="protein sequence ID" value="CAD8055246.1"/>
    <property type="molecule type" value="Genomic_DNA"/>
</dbReference>
<reference evidence="2" key="1">
    <citation type="submission" date="2021-01" db="EMBL/GenBank/DDBJ databases">
        <authorList>
            <consortium name="Genoscope - CEA"/>
            <person name="William W."/>
        </authorList>
    </citation>
    <scope>NUCLEOTIDE SEQUENCE</scope>
</reference>
<protein>
    <recommendedName>
        <fullName evidence="4">Transmembrane protein</fullName>
    </recommendedName>
</protein>
<proteinExistence type="predicted"/>
<keyword evidence="1" id="KW-0812">Transmembrane</keyword>
<accession>A0A8S1KRD4</accession>
<evidence type="ECO:0008006" key="4">
    <source>
        <dbReference type="Google" id="ProtNLM"/>
    </source>
</evidence>
<gene>
    <name evidence="2" type="ORF">PPRIM_AZ9-3.1.T0230082</name>
</gene>
<dbReference type="AlphaFoldDB" id="A0A8S1KRD4"/>
<dbReference type="Proteomes" id="UP000688137">
    <property type="component" value="Unassembled WGS sequence"/>
</dbReference>
<keyword evidence="1" id="KW-1133">Transmembrane helix</keyword>
<name>A0A8S1KRD4_PARPR</name>
<evidence type="ECO:0000256" key="1">
    <source>
        <dbReference type="SAM" id="Phobius"/>
    </source>
</evidence>
<organism evidence="2 3">
    <name type="scientific">Paramecium primaurelia</name>
    <dbReference type="NCBI Taxonomy" id="5886"/>
    <lineage>
        <taxon>Eukaryota</taxon>
        <taxon>Sar</taxon>
        <taxon>Alveolata</taxon>
        <taxon>Ciliophora</taxon>
        <taxon>Intramacronucleata</taxon>
        <taxon>Oligohymenophorea</taxon>
        <taxon>Peniculida</taxon>
        <taxon>Parameciidae</taxon>
        <taxon>Paramecium</taxon>
    </lineage>
</organism>
<feature type="transmembrane region" description="Helical" evidence="1">
    <location>
        <begin position="12"/>
        <end position="33"/>
    </location>
</feature>
<evidence type="ECO:0000313" key="3">
    <source>
        <dbReference type="Proteomes" id="UP000688137"/>
    </source>
</evidence>
<keyword evidence="3" id="KW-1185">Reference proteome</keyword>
<keyword evidence="1" id="KW-0472">Membrane</keyword>
<sequence length="102" mass="12453">MYATIKMSKTVYIFKHFILIIKFTILQRIIQLIQQRRYYIKNKGQIIQNNKSQFDFLLNISSQQRTSVINYRQLTLLQLFDCNKEYFTMIQKLHLLLKVNLF</sequence>
<evidence type="ECO:0000313" key="2">
    <source>
        <dbReference type="EMBL" id="CAD8055246.1"/>
    </source>
</evidence>
<comment type="caution">
    <text evidence="2">The sequence shown here is derived from an EMBL/GenBank/DDBJ whole genome shotgun (WGS) entry which is preliminary data.</text>
</comment>